<name>A0AAV4EZY7_9GAST</name>
<dbReference type="GO" id="GO:0008146">
    <property type="term" value="F:sulfotransferase activity"/>
    <property type="evidence" value="ECO:0007669"/>
    <property type="project" value="InterPro"/>
</dbReference>
<dbReference type="InterPro" id="IPR027417">
    <property type="entry name" value="P-loop_NTPase"/>
</dbReference>
<evidence type="ECO:0000313" key="6">
    <source>
        <dbReference type="Proteomes" id="UP000762676"/>
    </source>
</evidence>
<dbReference type="AlphaFoldDB" id="A0AAV4EZY7"/>
<dbReference type="FunFam" id="3.40.50.300:FF:000433">
    <property type="entry name" value="Estrogen sulfotransferase"/>
    <property type="match status" value="1"/>
</dbReference>
<dbReference type="InterPro" id="IPR000863">
    <property type="entry name" value="Sulfotransferase_dom"/>
</dbReference>
<keyword evidence="6" id="KW-1185">Reference proteome</keyword>
<dbReference type="Gene3D" id="3.40.50.300">
    <property type="entry name" value="P-loop containing nucleotide triphosphate hydrolases"/>
    <property type="match status" value="1"/>
</dbReference>
<comment type="caution">
    <text evidence="5">The sequence shown here is derived from an EMBL/GenBank/DDBJ whole genome shotgun (WGS) entry which is preliminary data.</text>
</comment>
<feature type="transmembrane region" description="Helical" evidence="3">
    <location>
        <begin position="49"/>
        <end position="70"/>
    </location>
</feature>
<evidence type="ECO:0000256" key="2">
    <source>
        <dbReference type="ARBA" id="ARBA00022679"/>
    </source>
</evidence>
<keyword evidence="3" id="KW-0472">Membrane</keyword>
<feature type="domain" description="Sulfotransferase" evidence="4">
    <location>
        <begin position="123"/>
        <end position="365"/>
    </location>
</feature>
<accession>A0AAV4EZY7</accession>
<reference evidence="5 6" key="1">
    <citation type="journal article" date="2021" name="Elife">
        <title>Chloroplast acquisition without the gene transfer in kleptoplastic sea slugs, Plakobranchus ocellatus.</title>
        <authorList>
            <person name="Maeda T."/>
            <person name="Takahashi S."/>
            <person name="Yoshida T."/>
            <person name="Shimamura S."/>
            <person name="Takaki Y."/>
            <person name="Nagai Y."/>
            <person name="Toyoda A."/>
            <person name="Suzuki Y."/>
            <person name="Arimoto A."/>
            <person name="Ishii H."/>
            <person name="Satoh N."/>
            <person name="Nishiyama T."/>
            <person name="Hasebe M."/>
            <person name="Maruyama T."/>
            <person name="Minagawa J."/>
            <person name="Obokata J."/>
            <person name="Shigenobu S."/>
        </authorList>
    </citation>
    <scope>NUCLEOTIDE SEQUENCE [LARGE SCALE GENOMIC DNA]</scope>
</reference>
<evidence type="ECO:0000259" key="4">
    <source>
        <dbReference type="Pfam" id="PF00685"/>
    </source>
</evidence>
<keyword evidence="3" id="KW-0812">Transmembrane</keyword>
<dbReference type="EMBL" id="BMAT01011075">
    <property type="protein sequence ID" value="GFR66255.1"/>
    <property type="molecule type" value="Genomic_DNA"/>
</dbReference>
<dbReference type="Proteomes" id="UP000762676">
    <property type="component" value="Unassembled WGS sequence"/>
</dbReference>
<protein>
    <submittedName>
        <fullName evidence="5">Sulfotransferase</fullName>
    </submittedName>
</protein>
<dbReference type="PANTHER" id="PTHR11783">
    <property type="entry name" value="SULFOTRANSFERASE SULT"/>
    <property type="match status" value="1"/>
</dbReference>
<proteinExistence type="inferred from homology"/>
<keyword evidence="3" id="KW-1133">Transmembrane helix</keyword>
<comment type="similarity">
    <text evidence="1">Belongs to the sulfotransferase 1 family.</text>
</comment>
<dbReference type="SUPFAM" id="SSF52540">
    <property type="entry name" value="P-loop containing nucleoside triphosphate hydrolases"/>
    <property type="match status" value="1"/>
</dbReference>
<sequence length="380" mass="44289">MKSLNEDQATSVCYRADSVLPQQLLCRKFSSQAPRLDPKQASRRKRLTLATYFSGAIGAVLLSAVGLRYYSRIKRKAAGIEDVMVEEYSFGRRAWLQKYRGYTLASIFHSQWRDIHSFDVREDDVWVVTFPKSGTTWVQEIIYLLMNDLDTEKASKTNIDDRFPYFEFPYLGLKAIEETPSPRLIKSHLPFSLLPNQMKYKKPKIIYIIRNPKDVVVSYYFFTLKFLKLVPFNGSFEDYCRLFTEDKVSYGPWWKHVSEGWKMRNEPNVLFLSYEDLQMNADKVIKEIATFLGKPVTDEQVDRIKKHCSFESMQQNKSVNYDWLKDGGLANKGVPFMRRGKVGDWKNHLSADIVKKMDEMIATKLPPDMIEHITDTLAED</sequence>
<keyword evidence="2" id="KW-0808">Transferase</keyword>
<organism evidence="5 6">
    <name type="scientific">Elysia marginata</name>
    <dbReference type="NCBI Taxonomy" id="1093978"/>
    <lineage>
        <taxon>Eukaryota</taxon>
        <taxon>Metazoa</taxon>
        <taxon>Spiralia</taxon>
        <taxon>Lophotrochozoa</taxon>
        <taxon>Mollusca</taxon>
        <taxon>Gastropoda</taxon>
        <taxon>Heterobranchia</taxon>
        <taxon>Euthyneura</taxon>
        <taxon>Panpulmonata</taxon>
        <taxon>Sacoglossa</taxon>
        <taxon>Placobranchoidea</taxon>
        <taxon>Plakobranchidae</taxon>
        <taxon>Elysia</taxon>
    </lineage>
</organism>
<evidence type="ECO:0000256" key="3">
    <source>
        <dbReference type="SAM" id="Phobius"/>
    </source>
</evidence>
<gene>
    <name evidence="5" type="ORF">ElyMa_005554100</name>
</gene>
<dbReference type="Pfam" id="PF00685">
    <property type="entry name" value="Sulfotransfer_1"/>
    <property type="match status" value="1"/>
</dbReference>
<evidence type="ECO:0000313" key="5">
    <source>
        <dbReference type="EMBL" id="GFR66255.1"/>
    </source>
</evidence>
<evidence type="ECO:0000256" key="1">
    <source>
        <dbReference type="ARBA" id="ARBA00005771"/>
    </source>
</evidence>